<dbReference type="Pfam" id="PF14081">
    <property type="entry name" value="DUF4262"/>
    <property type="match status" value="1"/>
</dbReference>
<dbReference type="AlphaFoldDB" id="A0A5B8VVB5"/>
<dbReference type="Proteomes" id="UP000321362">
    <property type="component" value="Chromosome"/>
</dbReference>
<dbReference type="KEGG" id="mgk:FSB76_03635"/>
<organism evidence="1 2">
    <name type="scientific">Mucilaginibacter ginsenosidivorax</name>
    <dbReference type="NCBI Taxonomy" id="862126"/>
    <lineage>
        <taxon>Bacteria</taxon>
        <taxon>Pseudomonadati</taxon>
        <taxon>Bacteroidota</taxon>
        <taxon>Sphingobacteriia</taxon>
        <taxon>Sphingobacteriales</taxon>
        <taxon>Sphingobacteriaceae</taxon>
        <taxon>Mucilaginibacter</taxon>
    </lineage>
</organism>
<keyword evidence="2" id="KW-1185">Reference proteome</keyword>
<dbReference type="RefSeq" id="WP_147052236.1">
    <property type="nucleotide sequence ID" value="NZ_CP042437.1"/>
</dbReference>
<protein>
    <submittedName>
        <fullName evidence="1">DUF4262 domain-containing protein</fullName>
    </submittedName>
</protein>
<evidence type="ECO:0000313" key="1">
    <source>
        <dbReference type="EMBL" id="QEC75081.1"/>
    </source>
</evidence>
<accession>A0A5B8VVB5</accession>
<dbReference type="EMBL" id="CP042437">
    <property type="protein sequence ID" value="QEC75081.1"/>
    <property type="molecule type" value="Genomic_DNA"/>
</dbReference>
<sequence>MDENHSQHDADTKAIIISDVEKYGCHLALVEPDNYLPGFVYTIGLYKNYGHPEIMCFGLNANVMASILNHVRDIAKDGGAILPNILYPGYLQGYQVQFIEVDKAFYPNYLGYASWFYGYSHDYPVLQLVWPDKQQLFPWDEAFNPAWRFKQPLLDRDTGFKFYEEKNLGVYTTKQAFEGEPILYVYHNEDGDWQFHTSDNPDLNDAKLVCLEEITKLDPTINEIYHLQYGWSAWRSSIDENWQYAESEQEEGTD</sequence>
<dbReference type="OrthoDB" id="9793188at2"/>
<proteinExistence type="predicted"/>
<gene>
    <name evidence="1" type="ORF">FSB76_03635</name>
</gene>
<evidence type="ECO:0000313" key="2">
    <source>
        <dbReference type="Proteomes" id="UP000321362"/>
    </source>
</evidence>
<name>A0A5B8VVB5_9SPHI</name>
<dbReference type="InterPro" id="IPR025358">
    <property type="entry name" value="DUF4262"/>
</dbReference>
<reference evidence="1 2" key="1">
    <citation type="journal article" date="2013" name="J. Microbiol.">
        <title>Mucilaginibacter ginsenosidivorax sp. nov., with ginsenoside converting activity isolated from sediment.</title>
        <authorList>
            <person name="Kim J.K."/>
            <person name="Choi T.E."/>
            <person name="Liu Q.M."/>
            <person name="Park H.Y."/>
            <person name="Yi T.H."/>
            <person name="Yoon M.H."/>
            <person name="Kim S.C."/>
            <person name="Im W.T."/>
        </authorList>
    </citation>
    <scope>NUCLEOTIDE SEQUENCE [LARGE SCALE GENOMIC DNA]</scope>
    <source>
        <strain evidence="1 2">KHI28</strain>
    </source>
</reference>